<evidence type="ECO:0000256" key="4">
    <source>
        <dbReference type="ARBA" id="ARBA00022840"/>
    </source>
</evidence>
<evidence type="ECO:0000313" key="6">
    <source>
        <dbReference type="EMBL" id="MCC2150282.1"/>
    </source>
</evidence>
<dbReference type="InterPro" id="IPR027417">
    <property type="entry name" value="P-loop_NTPase"/>
</dbReference>
<dbReference type="Gene3D" id="3.40.50.300">
    <property type="entry name" value="P-loop containing nucleotide triphosphate hydrolases"/>
    <property type="match status" value="1"/>
</dbReference>
<keyword evidence="7" id="KW-1185">Reference proteome</keyword>
<keyword evidence="4 6" id="KW-0067">ATP-binding</keyword>
<dbReference type="PANTHER" id="PTHR43776:SF7">
    <property type="entry name" value="D,D-DIPEPTIDE TRANSPORT ATP-BINDING PROTEIN DDPF-RELATED"/>
    <property type="match status" value="1"/>
</dbReference>
<proteinExistence type="inferred from homology"/>
<evidence type="ECO:0000313" key="7">
    <source>
        <dbReference type="Proteomes" id="UP001299235"/>
    </source>
</evidence>
<dbReference type="InterPro" id="IPR003439">
    <property type="entry name" value="ABC_transporter-like_ATP-bd"/>
</dbReference>
<dbReference type="PANTHER" id="PTHR43776">
    <property type="entry name" value="TRANSPORT ATP-BINDING PROTEIN"/>
    <property type="match status" value="1"/>
</dbReference>
<comment type="caution">
    <text evidence="6">The sequence shown here is derived from an EMBL/GenBank/DDBJ whole genome shotgun (WGS) entry which is preliminary data.</text>
</comment>
<dbReference type="PROSITE" id="PS00211">
    <property type="entry name" value="ABC_TRANSPORTER_1"/>
    <property type="match status" value="1"/>
</dbReference>
<name>A0ABS8F0W5_9FIRM</name>
<evidence type="ECO:0000259" key="5">
    <source>
        <dbReference type="PROSITE" id="PS50893"/>
    </source>
</evidence>
<keyword evidence="3" id="KW-0547">Nucleotide-binding</keyword>
<protein>
    <submittedName>
        <fullName evidence="6">ATP-binding cassette domain-containing protein</fullName>
    </submittedName>
</protein>
<dbReference type="CDD" id="cd03257">
    <property type="entry name" value="ABC_NikE_OppD_transporters"/>
    <property type="match status" value="1"/>
</dbReference>
<dbReference type="InterPro" id="IPR017871">
    <property type="entry name" value="ABC_transporter-like_CS"/>
</dbReference>
<dbReference type="PROSITE" id="PS50893">
    <property type="entry name" value="ABC_TRANSPORTER_2"/>
    <property type="match status" value="1"/>
</dbReference>
<dbReference type="SUPFAM" id="SSF52540">
    <property type="entry name" value="P-loop containing nucleoside triphosphate hydrolases"/>
    <property type="match status" value="1"/>
</dbReference>
<keyword evidence="2" id="KW-0813">Transport</keyword>
<dbReference type="GO" id="GO:0005524">
    <property type="term" value="F:ATP binding"/>
    <property type="evidence" value="ECO:0007669"/>
    <property type="project" value="UniProtKB-KW"/>
</dbReference>
<dbReference type="InterPro" id="IPR003593">
    <property type="entry name" value="AAA+_ATPase"/>
</dbReference>
<sequence>MEPLLQISHLTKNFSDGKEDEYKAVDDVSFELFPGEKLAIIGESGSGKTTVVNMITRLLDSTDGKILLDGEDITHYKRNKMKNIYRKMQMVFQTPTESFDPRCRLGDAVAESLRNAGIPKKEAMEIVKELFKQCGLPENFMKRYPHEVSGGQCQRAAIARAIAIKPRLLILDEATSALDVTVQAEILQLLDALQEERQMSYLFICHDIALVQNFCDRVLVMYQGKIVEQGKTEEVLHFPKHEYTRMLLDSVL</sequence>
<organism evidence="6 7">
    <name type="scientific">Hominisplanchenecus faecis</name>
    <dbReference type="NCBI Taxonomy" id="2885351"/>
    <lineage>
        <taxon>Bacteria</taxon>
        <taxon>Bacillati</taxon>
        <taxon>Bacillota</taxon>
        <taxon>Clostridia</taxon>
        <taxon>Lachnospirales</taxon>
        <taxon>Lachnospiraceae</taxon>
        <taxon>Hominisplanchenecus</taxon>
    </lineage>
</organism>
<feature type="domain" description="ABC transporter" evidence="5">
    <location>
        <begin position="5"/>
        <end position="248"/>
    </location>
</feature>
<reference evidence="6 7" key="1">
    <citation type="submission" date="2021-10" db="EMBL/GenBank/DDBJ databases">
        <title>Anaerobic single-cell dispensing facilitates the cultivation of human gut bacteria.</title>
        <authorList>
            <person name="Afrizal A."/>
        </authorList>
    </citation>
    <scope>NUCLEOTIDE SEQUENCE [LARGE SCALE GENOMIC DNA]</scope>
    <source>
        <strain evidence="6 7">CLA-AA-H246</strain>
    </source>
</reference>
<evidence type="ECO:0000256" key="3">
    <source>
        <dbReference type="ARBA" id="ARBA00022741"/>
    </source>
</evidence>
<dbReference type="InterPro" id="IPR050319">
    <property type="entry name" value="ABC_transp_ATP-bind"/>
</dbReference>
<accession>A0ABS8F0W5</accession>
<comment type="similarity">
    <text evidence="1">Belongs to the ABC transporter superfamily.</text>
</comment>
<dbReference type="Proteomes" id="UP001299235">
    <property type="component" value="Unassembled WGS sequence"/>
</dbReference>
<dbReference type="RefSeq" id="WP_248836039.1">
    <property type="nucleotide sequence ID" value="NZ_JAJEQE010000067.1"/>
</dbReference>
<dbReference type="SMART" id="SM00382">
    <property type="entry name" value="AAA"/>
    <property type="match status" value="1"/>
</dbReference>
<gene>
    <name evidence="6" type="ORF">LKD42_13710</name>
</gene>
<dbReference type="EMBL" id="JAJEQE010000067">
    <property type="protein sequence ID" value="MCC2150282.1"/>
    <property type="molecule type" value="Genomic_DNA"/>
</dbReference>
<dbReference type="Pfam" id="PF00005">
    <property type="entry name" value="ABC_tran"/>
    <property type="match status" value="1"/>
</dbReference>
<evidence type="ECO:0000256" key="1">
    <source>
        <dbReference type="ARBA" id="ARBA00005417"/>
    </source>
</evidence>
<evidence type="ECO:0000256" key="2">
    <source>
        <dbReference type="ARBA" id="ARBA00022448"/>
    </source>
</evidence>